<keyword evidence="7" id="KW-1185">Reference proteome</keyword>
<accession>A0A914LT89</accession>
<dbReference type="PRINTS" id="PR00237">
    <property type="entry name" value="GPCRRHODOPSN"/>
</dbReference>
<feature type="transmembrane region" description="Helical" evidence="5">
    <location>
        <begin position="43"/>
        <end position="63"/>
    </location>
</feature>
<dbReference type="Proteomes" id="UP000887563">
    <property type="component" value="Unplaced"/>
</dbReference>
<dbReference type="InterPro" id="IPR017452">
    <property type="entry name" value="GPCR_Rhodpsn_7TM"/>
</dbReference>
<dbReference type="SUPFAM" id="SSF81321">
    <property type="entry name" value="Family A G protein-coupled receptor-like"/>
    <property type="match status" value="1"/>
</dbReference>
<reference evidence="8" key="1">
    <citation type="submission" date="2022-11" db="UniProtKB">
        <authorList>
            <consortium name="WormBaseParasite"/>
        </authorList>
    </citation>
    <scope>IDENTIFICATION</scope>
</reference>
<name>A0A914LT89_MELIC</name>
<dbReference type="PANTHER" id="PTHR46273">
    <property type="entry name" value="MYOSUPPRESSIN RECEPTOR 1, ISOFORM B-RELATED"/>
    <property type="match status" value="1"/>
</dbReference>
<organism evidence="7 8">
    <name type="scientific">Meloidogyne incognita</name>
    <name type="common">Southern root-knot nematode worm</name>
    <name type="synonym">Oxyuris incognita</name>
    <dbReference type="NCBI Taxonomy" id="6306"/>
    <lineage>
        <taxon>Eukaryota</taxon>
        <taxon>Metazoa</taxon>
        <taxon>Ecdysozoa</taxon>
        <taxon>Nematoda</taxon>
        <taxon>Chromadorea</taxon>
        <taxon>Rhabditida</taxon>
        <taxon>Tylenchina</taxon>
        <taxon>Tylenchomorpha</taxon>
        <taxon>Tylenchoidea</taxon>
        <taxon>Meloidogynidae</taxon>
        <taxon>Meloidogyninae</taxon>
        <taxon>Meloidogyne</taxon>
        <taxon>Meloidogyne incognita group</taxon>
    </lineage>
</organism>
<feature type="domain" description="G-protein coupled receptors family 1 profile" evidence="6">
    <location>
        <begin position="55"/>
        <end position="401"/>
    </location>
</feature>
<dbReference type="GO" id="GO:0008528">
    <property type="term" value="F:G protein-coupled peptide receptor activity"/>
    <property type="evidence" value="ECO:0007669"/>
    <property type="project" value="InterPro"/>
</dbReference>
<feature type="transmembrane region" description="Helical" evidence="5">
    <location>
        <begin position="378"/>
        <end position="401"/>
    </location>
</feature>
<sequence>MTSNNNNNGKSACEIGTLEMPPLEGLFTAVAAFQQNYGQIHPYLTVGLCIAGTIMNLVTVLVLTRPSMRSPVNVLLCAVACCDILVEVSYLIFVLHFLLASADRCEPSDFSWCWAVFMMFHAHASVIFHAASIWMLVVMAQLRVLTIRRATKGPTTPLITEQFTALIALLTTITMTIVNIPNFLTFEIMEEQASVILPCWQPSSTNSLTTVPSNYITGIEGFINITSPINNTNKIRRHRLKRFQRELPTSIGNDHYNNLTKTTQPPPIFNNEPIVYTVRPHESDCMNLKLAFWTNGILFKVIPCILLTFSIAALLRIIADVAHKRKNLAQVMRKKVPKDHTTPMLAAILTIFLLAELPQGLLHVLNGIFSSESFHKRVYLPLGDLMDLLSLLNSAVGFLIYVGMSRKFRTVFLQILFSVLHFVLSKCPCFKKFSTNDWENGNEEEKEYCKAIFLRKQKQQQFSQSHYSIAEQQSCCCNSTILPIVSNCGGKGEILNNEGKSYCKWKCRNGGGRGRKIKEKKKKMQDDEYGWLSWRRLSRSRTTEFTNRTEQLSICPSSILGLPPITLAASCSAGITAAAASVGVHLLQLEASPSALETPDQEKLSPFGSLLLLPKIDQSRRASNESQQSYNNQFLDVPDQKRASFLSLREERRRATLETNQNLKRPEKRISFNLPHQKLRKNENEINFKKNRGIAQLRRNFLLSIASKRRESVKDIEGQMEDKNVDIKNSLLKIESNKENQQQQQKRRLSTSLFKALLGRFPQNNSERSIDSVSNSPHRKMYTLSAETNYVGWTPLI</sequence>
<feature type="transmembrane region" description="Helical" evidence="5">
    <location>
        <begin position="408"/>
        <end position="424"/>
    </location>
</feature>
<dbReference type="GO" id="GO:0005886">
    <property type="term" value="C:plasma membrane"/>
    <property type="evidence" value="ECO:0007669"/>
    <property type="project" value="TreeGrafter"/>
</dbReference>
<feature type="transmembrane region" description="Helical" evidence="5">
    <location>
        <begin position="75"/>
        <end position="100"/>
    </location>
</feature>
<dbReference type="AlphaFoldDB" id="A0A914LT89"/>
<proteinExistence type="predicted"/>
<evidence type="ECO:0000313" key="8">
    <source>
        <dbReference type="WBParaSite" id="Minc3s00867g18253"/>
    </source>
</evidence>
<dbReference type="PROSITE" id="PS50262">
    <property type="entry name" value="G_PROTEIN_RECEP_F1_2"/>
    <property type="match status" value="1"/>
</dbReference>
<evidence type="ECO:0000256" key="1">
    <source>
        <dbReference type="ARBA" id="ARBA00004370"/>
    </source>
</evidence>
<dbReference type="InterPro" id="IPR019427">
    <property type="entry name" value="7TM_GPCR_serpentine_rcpt_Srw"/>
</dbReference>
<feature type="transmembrane region" description="Helical" evidence="5">
    <location>
        <begin position="120"/>
        <end position="142"/>
    </location>
</feature>
<protein>
    <submittedName>
        <fullName evidence="8">G-protein coupled receptors family 1 profile domain-containing protein</fullName>
    </submittedName>
</protein>
<dbReference type="CDD" id="cd14978">
    <property type="entry name" value="7tmA_FMRFamide_R-like"/>
    <property type="match status" value="1"/>
</dbReference>
<dbReference type="PANTHER" id="PTHR46273:SF16">
    <property type="entry name" value="G-PROTEIN COUPLED RECEPTORS FAMILY 1 PROFILE DOMAIN-CONTAINING PROTEIN"/>
    <property type="match status" value="1"/>
</dbReference>
<keyword evidence="2 5" id="KW-0812">Transmembrane</keyword>
<evidence type="ECO:0000313" key="7">
    <source>
        <dbReference type="Proteomes" id="UP000887563"/>
    </source>
</evidence>
<feature type="transmembrane region" description="Helical" evidence="5">
    <location>
        <begin position="297"/>
        <end position="319"/>
    </location>
</feature>
<evidence type="ECO:0000259" key="6">
    <source>
        <dbReference type="PROSITE" id="PS50262"/>
    </source>
</evidence>
<evidence type="ECO:0000256" key="3">
    <source>
        <dbReference type="ARBA" id="ARBA00022989"/>
    </source>
</evidence>
<dbReference type="Gene3D" id="1.20.1070.10">
    <property type="entry name" value="Rhodopsin 7-helix transmembrane proteins"/>
    <property type="match status" value="2"/>
</dbReference>
<feature type="transmembrane region" description="Helical" evidence="5">
    <location>
        <begin position="340"/>
        <end position="358"/>
    </location>
</feature>
<dbReference type="WBParaSite" id="Minc3s00867g18253">
    <property type="protein sequence ID" value="Minc3s00867g18253"/>
    <property type="gene ID" value="Minc3s00867g18253"/>
</dbReference>
<keyword evidence="4 5" id="KW-0472">Membrane</keyword>
<feature type="transmembrane region" description="Helical" evidence="5">
    <location>
        <begin position="163"/>
        <end position="184"/>
    </location>
</feature>
<dbReference type="Pfam" id="PF10324">
    <property type="entry name" value="7TM_GPCR_Srw"/>
    <property type="match status" value="2"/>
</dbReference>
<evidence type="ECO:0000256" key="5">
    <source>
        <dbReference type="SAM" id="Phobius"/>
    </source>
</evidence>
<evidence type="ECO:0000256" key="2">
    <source>
        <dbReference type="ARBA" id="ARBA00022692"/>
    </source>
</evidence>
<dbReference type="InterPro" id="IPR053219">
    <property type="entry name" value="GPCR_Dmsr-1"/>
</dbReference>
<comment type="subcellular location">
    <subcellularLocation>
        <location evidence="1">Membrane</location>
    </subcellularLocation>
</comment>
<evidence type="ECO:0000256" key="4">
    <source>
        <dbReference type="ARBA" id="ARBA00023136"/>
    </source>
</evidence>
<dbReference type="InterPro" id="IPR000276">
    <property type="entry name" value="GPCR_Rhodpsn"/>
</dbReference>
<keyword evidence="3 5" id="KW-1133">Transmembrane helix</keyword>